<dbReference type="PROSITE" id="PS50943">
    <property type="entry name" value="HTH_CROC1"/>
    <property type="match status" value="1"/>
</dbReference>
<dbReference type="RefSeq" id="WP_165449987.1">
    <property type="nucleotide sequence ID" value="NZ_UYIG01000001.1"/>
</dbReference>
<evidence type="ECO:0000313" key="2">
    <source>
        <dbReference type="EMBL" id="VDG26794.1"/>
    </source>
</evidence>
<dbReference type="GO" id="GO:0003677">
    <property type="term" value="F:DNA binding"/>
    <property type="evidence" value="ECO:0007669"/>
    <property type="project" value="InterPro"/>
</dbReference>
<protein>
    <recommendedName>
        <fullName evidence="1">HTH cro/C1-type domain-containing protein</fullName>
    </recommendedName>
</protein>
<dbReference type="Proteomes" id="UP000289996">
    <property type="component" value="Unassembled WGS sequence"/>
</dbReference>
<name>A0A660DZ37_9LACO</name>
<dbReference type="SMART" id="SM00530">
    <property type="entry name" value="HTH_XRE"/>
    <property type="match status" value="1"/>
</dbReference>
<sequence>MKNRIRELRERKNLTLVELSDLLFKTFAIKISPDLLSKYERGDRKAQSNTLSGLAYIFGVPTDYLDGSKTIKSIVIDGVLDRVKMQRIYFKVSEERGGYPVEKLKNYIEEEMKSNFITFLLSDAYKEKLGIDDESLNVRISEAIRLISNAVLLRTDTDNFNPSGIFHQLIIDADSIGQEFESDELDFSTISEEQIKTINELLPSIRKIREQAKTAFEQLAKDKNINPETGFERMIRKSLNN</sequence>
<reference evidence="2 3" key="1">
    <citation type="submission" date="2018-11" db="EMBL/GenBank/DDBJ databases">
        <authorList>
            <person name="Wuyts S."/>
        </authorList>
    </citation>
    <scope>NUCLEOTIDE SEQUENCE [LARGE SCALE GENOMIC DNA]</scope>
    <source>
        <strain evidence="2">Lactobacillus mudanjiangensis AMBF249</strain>
    </source>
</reference>
<dbReference type="Pfam" id="PF01381">
    <property type="entry name" value="HTH_3"/>
    <property type="match status" value="1"/>
</dbReference>
<dbReference type="Gene3D" id="1.10.260.40">
    <property type="entry name" value="lambda repressor-like DNA-binding domains"/>
    <property type="match status" value="1"/>
</dbReference>
<dbReference type="SUPFAM" id="SSF47413">
    <property type="entry name" value="lambda repressor-like DNA-binding domains"/>
    <property type="match status" value="1"/>
</dbReference>
<proteinExistence type="predicted"/>
<evidence type="ECO:0000259" key="1">
    <source>
        <dbReference type="PROSITE" id="PS50943"/>
    </source>
</evidence>
<dbReference type="CDD" id="cd00093">
    <property type="entry name" value="HTH_XRE"/>
    <property type="match status" value="1"/>
</dbReference>
<gene>
    <name evidence="2" type="ORF">MUDAN_MDHGFNIF_00196</name>
</gene>
<dbReference type="InterPro" id="IPR010982">
    <property type="entry name" value="Lambda_DNA-bd_dom_sf"/>
</dbReference>
<evidence type="ECO:0000313" key="3">
    <source>
        <dbReference type="Proteomes" id="UP000289996"/>
    </source>
</evidence>
<keyword evidence="3" id="KW-1185">Reference proteome</keyword>
<dbReference type="AlphaFoldDB" id="A0A660DZ37"/>
<feature type="domain" description="HTH cro/C1-type" evidence="1">
    <location>
        <begin position="5"/>
        <end position="65"/>
    </location>
</feature>
<organism evidence="2 3">
    <name type="scientific">Lactiplantibacillus mudanjiangensis</name>
    <dbReference type="NCBI Taxonomy" id="1296538"/>
    <lineage>
        <taxon>Bacteria</taxon>
        <taxon>Bacillati</taxon>
        <taxon>Bacillota</taxon>
        <taxon>Bacilli</taxon>
        <taxon>Lactobacillales</taxon>
        <taxon>Lactobacillaceae</taxon>
        <taxon>Lactiplantibacillus</taxon>
    </lineage>
</organism>
<dbReference type="EMBL" id="UYIG01000001">
    <property type="protein sequence ID" value="VDG26794.1"/>
    <property type="molecule type" value="Genomic_DNA"/>
</dbReference>
<dbReference type="InterPro" id="IPR001387">
    <property type="entry name" value="Cro/C1-type_HTH"/>
</dbReference>
<accession>A0A660DZ37</accession>